<dbReference type="EMBL" id="JABFTP020000021">
    <property type="protein sequence ID" value="KAL3268052.1"/>
    <property type="molecule type" value="Genomic_DNA"/>
</dbReference>
<dbReference type="PANTHER" id="PTHR12598:SF0">
    <property type="entry name" value="COPPER HOMEOSTASIS PROTEIN CUTC HOMOLOG"/>
    <property type="match status" value="1"/>
</dbReference>
<dbReference type="Proteomes" id="UP001516400">
    <property type="component" value="Unassembled WGS sequence"/>
</dbReference>
<dbReference type="InterPro" id="IPR036822">
    <property type="entry name" value="CutC-like_dom_sf"/>
</dbReference>
<dbReference type="Pfam" id="PF03932">
    <property type="entry name" value="CutC"/>
    <property type="match status" value="1"/>
</dbReference>
<name>A0ABD2MNX6_9CUCU</name>
<evidence type="ECO:0000313" key="3">
    <source>
        <dbReference type="EMBL" id="KAL3268052.1"/>
    </source>
</evidence>
<comment type="caution">
    <text evidence="3">The sequence shown here is derived from an EMBL/GenBank/DDBJ whole genome shotgun (WGS) entry which is preliminary data.</text>
</comment>
<comment type="similarity">
    <text evidence="1">Belongs to the CutC family.</text>
</comment>
<dbReference type="AlphaFoldDB" id="A0ABD2MNX6"/>
<dbReference type="InterPro" id="IPR005627">
    <property type="entry name" value="CutC-like"/>
</dbReference>
<dbReference type="PANTHER" id="PTHR12598">
    <property type="entry name" value="COPPER HOMEOSTASIS PROTEIN CUTC"/>
    <property type="match status" value="1"/>
</dbReference>
<evidence type="ECO:0000256" key="2">
    <source>
        <dbReference type="ARBA" id="ARBA00019014"/>
    </source>
</evidence>
<keyword evidence="4" id="KW-1185">Reference proteome</keyword>
<proteinExistence type="inferred from homology"/>
<evidence type="ECO:0000256" key="1">
    <source>
        <dbReference type="ARBA" id="ARBA00007768"/>
    </source>
</evidence>
<protein>
    <recommendedName>
        <fullName evidence="2">Copper homeostasis protein cutC homolog</fullName>
    </recommendedName>
</protein>
<dbReference type="HAMAP" id="MF_00795">
    <property type="entry name" value="CutC"/>
    <property type="match status" value="1"/>
</dbReference>
<dbReference type="FunFam" id="3.20.20.380:FF:000001">
    <property type="entry name" value="Copper homeostasis protein CutC"/>
    <property type="match status" value="1"/>
</dbReference>
<dbReference type="Gene3D" id="3.20.20.380">
    <property type="entry name" value="Copper homeostasis (CutC) domain"/>
    <property type="match status" value="1"/>
</dbReference>
<accession>A0ABD2MNX6</accession>
<gene>
    <name evidence="3" type="ORF">HHI36_007181</name>
</gene>
<evidence type="ECO:0000313" key="4">
    <source>
        <dbReference type="Proteomes" id="UP001516400"/>
    </source>
</evidence>
<dbReference type="SUPFAM" id="SSF110395">
    <property type="entry name" value="CutC-like"/>
    <property type="match status" value="1"/>
</dbReference>
<sequence length="248" mass="27585">MSKVLEVCVDSLDGAAAAIAGGAGRLELCSSLLEGGLTPTPGFLIQVQNLTANKIPIYCMLRCRPGNFIYNRQEQEVMIEDAKILRKHGANGFVFGALLENGAVDMKMCRELVKACYPCPITFHRAFDFCERPTIEIEVIIDLGFERVLTSGKQANAQLGVKLIKKLMEQVGNRIIIMPGGGINKENFKYIMEHTEAKEYHGSFRKVKTHPEKQEGQSETIKVGCHEGPIYETDQDYIAEILNMLNNC</sequence>
<organism evidence="3 4">
    <name type="scientific">Cryptolaemus montrouzieri</name>
    <dbReference type="NCBI Taxonomy" id="559131"/>
    <lineage>
        <taxon>Eukaryota</taxon>
        <taxon>Metazoa</taxon>
        <taxon>Ecdysozoa</taxon>
        <taxon>Arthropoda</taxon>
        <taxon>Hexapoda</taxon>
        <taxon>Insecta</taxon>
        <taxon>Pterygota</taxon>
        <taxon>Neoptera</taxon>
        <taxon>Endopterygota</taxon>
        <taxon>Coleoptera</taxon>
        <taxon>Polyphaga</taxon>
        <taxon>Cucujiformia</taxon>
        <taxon>Coccinelloidea</taxon>
        <taxon>Coccinellidae</taxon>
        <taxon>Scymninae</taxon>
        <taxon>Scymnini</taxon>
        <taxon>Cryptolaemus</taxon>
    </lineage>
</organism>
<reference evidence="3 4" key="1">
    <citation type="journal article" date="2021" name="BMC Biol.">
        <title>Horizontally acquired antibacterial genes associated with adaptive radiation of ladybird beetles.</title>
        <authorList>
            <person name="Li H.S."/>
            <person name="Tang X.F."/>
            <person name="Huang Y.H."/>
            <person name="Xu Z.Y."/>
            <person name="Chen M.L."/>
            <person name="Du X.Y."/>
            <person name="Qiu B.Y."/>
            <person name="Chen P.T."/>
            <person name="Zhang W."/>
            <person name="Slipinski A."/>
            <person name="Escalona H.E."/>
            <person name="Waterhouse R.M."/>
            <person name="Zwick A."/>
            <person name="Pang H."/>
        </authorList>
    </citation>
    <scope>NUCLEOTIDE SEQUENCE [LARGE SCALE GENOMIC DNA]</scope>
    <source>
        <strain evidence="3">SYSU2018</strain>
    </source>
</reference>